<sequence length="113" mass="12825">MTPDPIQFRPILIDLLDSLRRVSRIYRSTVLYAPTYVEAPGWDALCALAERTAAQTHRILDDTTAEQRGMDCELRPPVPTMSDHLGEKIRARRALSAPRPLEHGRRAPRMGLH</sequence>
<dbReference type="Proteomes" id="UP000291562">
    <property type="component" value="Chromosome"/>
</dbReference>
<evidence type="ECO:0000256" key="1">
    <source>
        <dbReference type="SAM" id="MobiDB-lite"/>
    </source>
</evidence>
<gene>
    <name evidence="2" type="ORF">ELE36_02555</name>
</gene>
<dbReference type="EMBL" id="CP035704">
    <property type="protein sequence ID" value="QBB69343.1"/>
    <property type="molecule type" value="Genomic_DNA"/>
</dbReference>
<protein>
    <submittedName>
        <fullName evidence="2">Uncharacterized protein</fullName>
    </submittedName>
</protein>
<evidence type="ECO:0000313" key="2">
    <source>
        <dbReference type="EMBL" id="QBB69343.1"/>
    </source>
</evidence>
<evidence type="ECO:0000313" key="3">
    <source>
        <dbReference type="Proteomes" id="UP000291562"/>
    </source>
</evidence>
<organism evidence="2 3">
    <name type="scientific">Pseudolysobacter antarcticus</name>
    <dbReference type="NCBI Taxonomy" id="2511995"/>
    <lineage>
        <taxon>Bacteria</taxon>
        <taxon>Pseudomonadati</taxon>
        <taxon>Pseudomonadota</taxon>
        <taxon>Gammaproteobacteria</taxon>
        <taxon>Lysobacterales</taxon>
        <taxon>Rhodanobacteraceae</taxon>
        <taxon>Pseudolysobacter</taxon>
    </lineage>
</organism>
<feature type="region of interest" description="Disordered" evidence="1">
    <location>
        <begin position="91"/>
        <end position="113"/>
    </location>
</feature>
<name>A0A411HFS1_9GAMM</name>
<dbReference type="AlphaFoldDB" id="A0A411HFS1"/>
<proteinExistence type="predicted"/>
<dbReference type="RefSeq" id="WP_129831599.1">
    <property type="nucleotide sequence ID" value="NZ_CP035704.1"/>
</dbReference>
<reference evidence="2 3" key="1">
    <citation type="submission" date="2019-01" db="EMBL/GenBank/DDBJ databases">
        <title>Pseudolysobacter antarctica gen. nov., sp. nov., isolated from Fildes Peninsula, Antarctica.</title>
        <authorList>
            <person name="Wei Z."/>
            <person name="Peng F."/>
        </authorList>
    </citation>
    <scope>NUCLEOTIDE SEQUENCE [LARGE SCALE GENOMIC DNA]</scope>
    <source>
        <strain evidence="2 3">AQ6-296</strain>
    </source>
</reference>
<dbReference type="KEGG" id="xbc:ELE36_02555"/>
<accession>A0A411HFS1</accession>
<keyword evidence="3" id="KW-1185">Reference proteome</keyword>